<protein>
    <submittedName>
        <fullName evidence="1">Uncharacterized protein</fullName>
    </submittedName>
</protein>
<organism evidence="1 2">
    <name type="scientific">Kribbella yunnanensis</name>
    <dbReference type="NCBI Taxonomy" id="190194"/>
    <lineage>
        <taxon>Bacteria</taxon>
        <taxon>Bacillati</taxon>
        <taxon>Actinomycetota</taxon>
        <taxon>Actinomycetes</taxon>
        <taxon>Propionibacteriales</taxon>
        <taxon>Kribbellaceae</taxon>
        <taxon>Kribbella</taxon>
    </lineage>
</organism>
<evidence type="ECO:0000313" key="2">
    <source>
        <dbReference type="Proteomes" id="UP001500280"/>
    </source>
</evidence>
<keyword evidence="2" id="KW-1185">Reference proteome</keyword>
<evidence type="ECO:0000313" key="1">
    <source>
        <dbReference type="EMBL" id="GAA1699358.1"/>
    </source>
</evidence>
<name>A0ABP4U9A1_9ACTN</name>
<dbReference type="Proteomes" id="UP001500280">
    <property type="component" value="Unassembled WGS sequence"/>
</dbReference>
<accession>A0ABP4U9A1</accession>
<comment type="caution">
    <text evidence="1">The sequence shown here is derived from an EMBL/GenBank/DDBJ whole genome shotgun (WGS) entry which is preliminary data.</text>
</comment>
<gene>
    <name evidence="1" type="ORF">GCM10009745_52420</name>
</gene>
<dbReference type="EMBL" id="BAAANF010000017">
    <property type="protein sequence ID" value="GAA1699358.1"/>
    <property type="molecule type" value="Genomic_DNA"/>
</dbReference>
<reference evidence="2" key="1">
    <citation type="journal article" date="2019" name="Int. J. Syst. Evol. Microbiol.">
        <title>The Global Catalogue of Microorganisms (GCM) 10K type strain sequencing project: providing services to taxonomists for standard genome sequencing and annotation.</title>
        <authorList>
            <consortium name="The Broad Institute Genomics Platform"/>
            <consortium name="The Broad Institute Genome Sequencing Center for Infectious Disease"/>
            <person name="Wu L."/>
            <person name="Ma J."/>
        </authorList>
    </citation>
    <scope>NUCLEOTIDE SEQUENCE [LARGE SCALE GENOMIC DNA]</scope>
    <source>
        <strain evidence="2">JCM 14307</strain>
    </source>
</reference>
<dbReference type="RefSeq" id="WP_344157308.1">
    <property type="nucleotide sequence ID" value="NZ_BAAANF010000017.1"/>
</dbReference>
<proteinExistence type="predicted"/>
<sequence>MNDLDFFAGLAITGTVLGVDATSDLATVQEVLGNEHFYVQPVAEGSTWEYANADYGLIDFGWGRERGSSEWTCLYAGTQNHRVEPVLLIDELRGAVTERGFTMDSSPQWPGADFSEHWVPGVSISALVADSDPEWGPPGTVIKMLGGVGDRHDILKARAVFHGEEKKFKAYSKDLRTLSDEQLARWLDKREPAADRELWWTFLRSHCRDQLGLALDLAAAERGVDSPDRAALNLAGWSSIESAPPLDDAVTQWLTTTPTLDEGRRLAAATTLTPDEIRLSRRLRDQAFELRGYPPSIRAAEVADELRAWVELGPQLLRRL</sequence>